<evidence type="ECO:0000313" key="6">
    <source>
        <dbReference type="Proteomes" id="UP000011182"/>
    </source>
</evidence>
<dbReference type="SUPFAM" id="SSF52317">
    <property type="entry name" value="Class I glutamine amidotransferase-like"/>
    <property type="match status" value="1"/>
</dbReference>
<proteinExistence type="inferred from homology"/>
<dbReference type="Gene3D" id="3.40.50.880">
    <property type="match status" value="1"/>
</dbReference>
<comment type="similarity">
    <text evidence="1">Belongs to the peptidase S51 family.</text>
</comment>
<dbReference type="PANTHER" id="PTHR20842:SF0">
    <property type="entry name" value="ALPHA-ASPARTYL DIPEPTIDASE"/>
    <property type="match status" value="1"/>
</dbReference>
<evidence type="ECO:0000256" key="1">
    <source>
        <dbReference type="ARBA" id="ARBA00006534"/>
    </source>
</evidence>
<gene>
    <name evidence="5" type="ORF">BSI_27780</name>
</gene>
<sequence length="231" mass="25695">MMKQIIAMGGGSFSMEPENLSLDQYIINQSDRKSPRVCFLPTASGDSQNYVQRFYDAFQTLDCVPSHLSLFKPPSTDLISFVMEKDIIYVGGGNTRNMLVLWKEWGLDLILREAWKNGVILAGLSAGAICWFEEGVTDSAGPLTSMKSLGFLQGSFCPHYDGEKDRRPIYHQLISNEFLCDGYAADDGAALHFINDQLFQTVSSRPGAKAYRVMMGDHEISETPLPVNYLG</sequence>
<evidence type="ECO:0000256" key="2">
    <source>
        <dbReference type="ARBA" id="ARBA00022670"/>
    </source>
</evidence>
<reference evidence="5 6" key="1">
    <citation type="journal article" date="2014" name="Syst. Appl. Microbiol.">
        <title>Genomic insights into the taxonomic status of the three subspecies of Bacillus subtilis.</title>
        <authorList>
            <person name="Yi H."/>
            <person name="Chun J."/>
            <person name="Cha C.J."/>
        </authorList>
    </citation>
    <scope>NUCLEOTIDE SEQUENCE [LARGE SCALE GENOMIC DNA]</scope>
    <source>
        <strain evidence="5 6">KCTC 13429</strain>
    </source>
</reference>
<keyword evidence="3" id="KW-0378">Hydrolase</keyword>
<keyword evidence="6" id="KW-1185">Reference proteome</keyword>
<organism evidence="5 6">
    <name type="scientific">Bacillus inaquosorum KCTC 13429</name>
    <dbReference type="NCBI Taxonomy" id="1236548"/>
    <lineage>
        <taxon>Bacteria</taxon>
        <taxon>Bacillati</taxon>
        <taxon>Bacillota</taxon>
        <taxon>Bacilli</taxon>
        <taxon>Bacillales</taxon>
        <taxon>Bacillaceae</taxon>
        <taxon>Bacillus</taxon>
    </lineage>
</organism>
<accession>A0A9W5LII4</accession>
<dbReference type="EMBL" id="AMXN01000004">
    <property type="protein sequence ID" value="ELS61316.1"/>
    <property type="molecule type" value="Genomic_DNA"/>
</dbReference>
<dbReference type="GO" id="GO:0008236">
    <property type="term" value="F:serine-type peptidase activity"/>
    <property type="evidence" value="ECO:0007669"/>
    <property type="project" value="UniProtKB-KW"/>
</dbReference>
<dbReference type="InterPro" id="IPR005320">
    <property type="entry name" value="Peptidase_S51"/>
</dbReference>
<keyword evidence="2" id="KW-0645">Protease</keyword>
<dbReference type="AlphaFoldDB" id="A0A9W5LII4"/>
<keyword evidence="4" id="KW-0720">Serine protease</keyword>
<name>A0A9W5LII4_9BACI</name>
<evidence type="ECO:0000256" key="3">
    <source>
        <dbReference type="ARBA" id="ARBA00022801"/>
    </source>
</evidence>
<evidence type="ECO:0000256" key="4">
    <source>
        <dbReference type="ARBA" id="ARBA00022825"/>
    </source>
</evidence>
<dbReference type="InterPro" id="IPR029062">
    <property type="entry name" value="Class_I_gatase-like"/>
</dbReference>
<comment type="caution">
    <text evidence="5">The sequence shown here is derived from an EMBL/GenBank/DDBJ whole genome shotgun (WGS) entry which is preliminary data.</text>
</comment>
<evidence type="ECO:0000313" key="5">
    <source>
        <dbReference type="EMBL" id="ELS61316.1"/>
    </source>
</evidence>
<dbReference type="Proteomes" id="UP000011182">
    <property type="component" value="Unassembled WGS sequence"/>
</dbReference>
<dbReference type="GO" id="GO:0006508">
    <property type="term" value="P:proteolysis"/>
    <property type="evidence" value="ECO:0007669"/>
    <property type="project" value="UniProtKB-KW"/>
</dbReference>
<dbReference type="PANTHER" id="PTHR20842">
    <property type="entry name" value="PROTEASE S51 ALPHA-ASPARTYL DIPEPTIDASE"/>
    <property type="match status" value="1"/>
</dbReference>
<protein>
    <submittedName>
        <fullName evidence="5">Peptidase E</fullName>
    </submittedName>
</protein>
<dbReference type="Pfam" id="PF03575">
    <property type="entry name" value="Peptidase_S51"/>
    <property type="match status" value="1"/>
</dbReference>
<dbReference type="CDD" id="cd03146">
    <property type="entry name" value="GAT1_Peptidase_E"/>
    <property type="match status" value="1"/>
</dbReference>